<comment type="similarity">
    <text evidence="2 10">Belongs to the purine nucleoside phosphorylase YfiH/LACC1 family.</text>
</comment>
<dbReference type="OrthoDB" id="4279at2"/>
<accession>A0A4R6TYN7</accession>
<dbReference type="AlphaFoldDB" id="A0A4R6TYN7"/>
<dbReference type="NCBIfam" id="TIGR00726">
    <property type="entry name" value="peptidoglycan editing factor PgeF"/>
    <property type="match status" value="1"/>
</dbReference>
<comment type="catalytic activity">
    <reaction evidence="1">
        <text>inosine + phosphate = alpha-D-ribose 1-phosphate + hypoxanthine</text>
        <dbReference type="Rhea" id="RHEA:27646"/>
        <dbReference type="ChEBI" id="CHEBI:17368"/>
        <dbReference type="ChEBI" id="CHEBI:17596"/>
        <dbReference type="ChEBI" id="CHEBI:43474"/>
        <dbReference type="ChEBI" id="CHEBI:57720"/>
        <dbReference type="EC" id="2.4.2.1"/>
    </reaction>
    <physiologicalReaction direction="left-to-right" evidence="1">
        <dbReference type="Rhea" id="RHEA:27647"/>
    </physiologicalReaction>
</comment>
<evidence type="ECO:0000256" key="7">
    <source>
        <dbReference type="ARBA" id="ARBA00047989"/>
    </source>
</evidence>
<organism evidence="11 12">
    <name type="scientific">Thiopseudomonas denitrificans</name>
    <dbReference type="NCBI Taxonomy" id="1501432"/>
    <lineage>
        <taxon>Bacteria</taxon>
        <taxon>Pseudomonadati</taxon>
        <taxon>Pseudomonadota</taxon>
        <taxon>Gammaproteobacteria</taxon>
        <taxon>Pseudomonadales</taxon>
        <taxon>Pseudomonadaceae</taxon>
        <taxon>Thiopseudomonas</taxon>
    </lineage>
</organism>
<evidence type="ECO:0000256" key="9">
    <source>
        <dbReference type="ARBA" id="ARBA00049893"/>
    </source>
</evidence>
<comment type="catalytic activity">
    <reaction evidence="7">
        <text>adenosine + H2O + H(+) = inosine + NH4(+)</text>
        <dbReference type="Rhea" id="RHEA:24408"/>
        <dbReference type="ChEBI" id="CHEBI:15377"/>
        <dbReference type="ChEBI" id="CHEBI:15378"/>
        <dbReference type="ChEBI" id="CHEBI:16335"/>
        <dbReference type="ChEBI" id="CHEBI:17596"/>
        <dbReference type="ChEBI" id="CHEBI:28938"/>
        <dbReference type="EC" id="3.5.4.4"/>
    </reaction>
    <physiologicalReaction direction="left-to-right" evidence="7">
        <dbReference type="Rhea" id="RHEA:24409"/>
    </physiologicalReaction>
</comment>
<keyword evidence="5" id="KW-0378">Hydrolase</keyword>
<dbReference type="InterPro" id="IPR011324">
    <property type="entry name" value="Cytotoxic_necrot_fac-like_cat"/>
</dbReference>
<evidence type="ECO:0000256" key="4">
    <source>
        <dbReference type="ARBA" id="ARBA00022723"/>
    </source>
</evidence>
<comment type="catalytic activity">
    <reaction evidence="9">
        <text>S-methyl-5'-thioadenosine + phosphate = 5-(methylsulfanyl)-alpha-D-ribose 1-phosphate + adenine</text>
        <dbReference type="Rhea" id="RHEA:11852"/>
        <dbReference type="ChEBI" id="CHEBI:16708"/>
        <dbReference type="ChEBI" id="CHEBI:17509"/>
        <dbReference type="ChEBI" id="CHEBI:43474"/>
        <dbReference type="ChEBI" id="CHEBI:58533"/>
        <dbReference type="EC" id="2.4.2.28"/>
    </reaction>
    <physiologicalReaction direction="left-to-right" evidence="9">
        <dbReference type="Rhea" id="RHEA:11853"/>
    </physiologicalReaction>
</comment>
<reference evidence="11 12" key="1">
    <citation type="submission" date="2019-03" db="EMBL/GenBank/DDBJ databases">
        <title>Genomic Encyclopedia of Type Strains, Phase IV (KMG-IV): sequencing the most valuable type-strain genomes for metagenomic binning, comparative biology and taxonomic classification.</title>
        <authorList>
            <person name="Goeker M."/>
        </authorList>
    </citation>
    <scope>NUCLEOTIDE SEQUENCE [LARGE SCALE GENOMIC DNA]</scope>
    <source>
        <strain evidence="11 12">DSM 28679</strain>
    </source>
</reference>
<evidence type="ECO:0000256" key="6">
    <source>
        <dbReference type="ARBA" id="ARBA00022833"/>
    </source>
</evidence>
<dbReference type="InterPro" id="IPR003730">
    <property type="entry name" value="Cu_polyphenol_OxRdtase"/>
</dbReference>
<dbReference type="SUPFAM" id="SSF64438">
    <property type="entry name" value="CNF1/YfiH-like putative cysteine hydrolases"/>
    <property type="match status" value="1"/>
</dbReference>
<evidence type="ECO:0000256" key="5">
    <source>
        <dbReference type="ARBA" id="ARBA00022801"/>
    </source>
</evidence>
<evidence type="ECO:0000313" key="12">
    <source>
        <dbReference type="Proteomes" id="UP000294575"/>
    </source>
</evidence>
<evidence type="ECO:0000256" key="2">
    <source>
        <dbReference type="ARBA" id="ARBA00007353"/>
    </source>
</evidence>
<name>A0A4R6TYN7_9GAMM</name>
<dbReference type="EMBL" id="SNYK01000016">
    <property type="protein sequence ID" value="TDQ35335.1"/>
    <property type="molecule type" value="Genomic_DNA"/>
</dbReference>
<evidence type="ECO:0000256" key="3">
    <source>
        <dbReference type="ARBA" id="ARBA00022679"/>
    </source>
</evidence>
<dbReference type="PANTHER" id="PTHR30616">
    <property type="entry name" value="UNCHARACTERIZED PROTEIN YFIH"/>
    <property type="match status" value="1"/>
</dbReference>
<evidence type="ECO:0000256" key="1">
    <source>
        <dbReference type="ARBA" id="ARBA00000553"/>
    </source>
</evidence>
<dbReference type="RefSeq" id="WP_101495590.1">
    <property type="nucleotide sequence ID" value="NZ_LNJZ01000002.1"/>
</dbReference>
<sequence length="245" mass="26150">MRLPHDWLEPGWPAPARVRACSTTRSAGDSQPPFDRFNLGDHVGDDPLQVQANRSWLAQQLNCSPAWLEQVHGVAVVEARPAVVATADACWSRTPGVACTIMTADCLPVLLAARDGSCVAAVHAGWRSLAGGVLENTLAAMAVPPDAVLAWLGPAIGPEVYEVGPEVRDAFVVRHAAAEAAFVPSGRAGHWLADLYRLARIRLAAAGVQAVYGGGFCTLTDERFYSYRGDAVTGRQASLIWLQDE</sequence>
<evidence type="ECO:0000313" key="11">
    <source>
        <dbReference type="EMBL" id="TDQ35335.1"/>
    </source>
</evidence>
<dbReference type="InterPro" id="IPR038371">
    <property type="entry name" value="Cu_polyphenol_OxRdtase_sf"/>
</dbReference>
<gene>
    <name evidence="11" type="ORF">DFQ45_11625</name>
</gene>
<keyword evidence="3" id="KW-0808">Transferase</keyword>
<dbReference type="Proteomes" id="UP000294575">
    <property type="component" value="Unassembled WGS sequence"/>
</dbReference>
<keyword evidence="12" id="KW-1185">Reference proteome</keyword>
<dbReference type="GO" id="GO:0005507">
    <property type="term" value="F:copper ion binding"/>
    <property type="evidence" value="ECO:0007669"/>
    <property type="project" value="TreeGrafter"/>
</dbReference>
<dbReference type="GO" id="GO:0016787">
    <property type="term" value="F:hydrolase activity"/>
    <property type="evidence" value="ECO:0007669"/>
    <property type="project" value="UniProtKB-KW"/>
</dbReference>
<dbReference type="GO" id="GO:0017061">
    <property type="term" value="F:S-methyl-5-thioadenosine phosphorylase activity"/>
    <property type="evidence" value="ECO:0007669"/>
    <property type="project" value="UniProtKB-EC"/>
</dbReference>
<dbReference type="Gene3D" id="3.60.140.10">
    <property type="entry name" value="CNF1/YfiH-like putative cysteine hydrolases"/>
    <property type="match status" value="1"/>
</dbReference>
<proteinExistence type="inferred from homology"/>
<protein>
    <recommendedName>
        <fullName evidence="10">Purine nucleoside phosphorylase</fullName>
    </recommendedName>
</protein>
<comment type="caution">
    <text evidence="11">The sequence shown here is derived from an EMBL/GenBank/DDBJ whole genome shotgun (WGS) entry which is preliminary data.</text>
</comment>
<evidence type="ECO:0000256" key="10">
    <source>
        <dbReference type="RuleBase" id="RU361274"/>
    </source>
</evidence>
<dbReference type="Pfam" id="PF02578">
    <property type="entry name" value="Cu-oxidase_4"/>
    <property type="match status" value="1"/>
</dbReference>
<keyword evidence="4" id="KW-0479">Metal-binding</keyword>
<keyword evidence="6" id="KW-0862">Zinc</keyword>
<evidence type="ECO:0000256" key="8">
    <source>
        <dbReference type="ARBA" id="ARBA00048968"/>
    </source>
</evidence>
<dbReference type="CDD" id="cd16833">
    <property type="entry name" value="YfiH"/>
    <property type="match status" value="1"/>
</dbReference>
<comment type="catalytic activity">
    <reaction evidence="8">
        <text>adenosine + phosphate = alpha-D-ribose 1-phosphate + adenine</text>
        <dbReference type="Rhea" id="RHEA:27642"/>
        <dbReference type="ChEBI" id="CHEBI:16335"/>
        <dbReference type="ChEBI" id="CHEBI:16708"/>
        <dbReference type="ChEBI" id="CHEBI:43474"/>
        <dbReference type="ChEBI" id="CHEBI:57720"/>
        <dbReference type="EC" id="2.4.2.1"/>
    </reaction>
    <physiologicalReaction direction="left-to-right" evidence="8">
        <dbReference type="Rhea" id="RHEA:27643"/>
    </physiologicalReaction>
</comment>
<dbReference type="PANTHER" id="PTHR30616:SF2">
    <property type="entry name" value="PURINE NUCLEOSIDE PHOSPHORYLASE LACC1"/>
    <property type="match status" value="1"/>
</dbReference>